<evidence type="ECO:0000313" key="1">
    <source>
        <dbReference type="EMBL" id="KAA3767932.1"/>
    </source>
</evidence>
<reference evidence="1 2" key="1">
    <citation type="journal article" date="2019" name="Nat. Med.">
        <title>A library of human gut bacterial isolates paired with longitudinal multiomics data enables mechanistic microbiome research.</title>
        <authorList>
            <person name="Poyet M."/>
            <person name="Groussin M."/>
            <person name="Gibbons S.M."/>
            <person name="Avila-Pacheco J."/>
            <person name="Jiang X."/>
            <person name="Kearney S.M."/>
            <person name="Perrotta A.R."/>
            <person name="Berdy B."/>
            <person name="Zhao S."/>
            <person name="Lieberman T.D."/>
            <person name="Swanson P.K."/>
            <person name="Smith M."/>
            <person name="Roesemann S."/>
            <person name="Alexander J.E."/>
            <person name="Rich S.A."/>
            <person name="Livny J."/>
            <person name="Vlamakis H."/>
            <person name="Clish C."/>
            <person name="Bullock K."/>
            <person name="Deik A."/>
            <person name="Scott J."/>
            <person name="Pierce K.A."/>
            <person name="Xavier R.J."/>
            <person name="Alm E.J."/>
        </authorList>
    </citation>
    <scope>NUCLEOTIDE SEQUENCE [LARGE SCALE GENOMIC DNA]</scope>
    <source>
        <strain evidence="1 2">BIOML-A10</strain>
    </source>
</reference>
<sequence>MNKNKHVGLHCKDDFPEHLEGSERNHSVDVQALFDDGRKCKVFYDFNANCWYYETPNDVMTPVKGVFRWTYLIEDTKYPFMDVRQQTDKMREYLIGQIKTALYCVDKSTITVLTNQSIPFKVALCSPSRLFATNEFYKLFSLQYDHHSGSVLCYLESSPRRAGLVPIKHLSLDGLAAIVQWLKDNHFINICYPAPIPVTDKFWNFIEQTLPDYYERYDVLRQSELQLFIDGKESSNIGLTREEAIRERDCILYRIYAESIDAFTRSSFPKDIPCTPRTPKQLHKQIWEEQSKGYKYLLVYPNQKELLARLDNDLYTISSPDGTYLCDLLKQEFTVLTDKLIILDRNSCDDDIDYMSDWVLADDAYKQEVISQRAAIVLTEGEWI</sequence>
<dbReference type="Proteomes" id="UP000422221">
    <property type="component" value="Unassembled WGS sequence"/>
</dbReference>
<dbReference type="AlphaFoldDB" id="A0A7J4XM01"/>
<accession>A0A7J4XM01</accession>
<comment type="caution">
    <text evidence="1">The sequence shown here is derived from an EMBL/GenBank/DDBJ whole genome shotgun (WGS) entry which is preliminary data.</text>
</comment>
<name>A0A7J4XM01_9BACE</name>
<evidence type="ECO:0000313" key="2">
    <source>
        <dbReference type="Proteomes" id="UP000422221"/>
    </source>
</evidence>
<dbReference type="EMBL" id="VWMK01000004">
    <property type="protein sequence ID" value="KAA3767932.1"/>
    <property type="molecule type" value="Genomic_DNA"/>
</dbReference>
<dbReference type="RefSeq" id="WP_130058409.1">
    <property type="nucleotide sequence ID" value="NZ_RCXT01000003.1"/>
</dbReference>
<organism evidence="1 2">
    <name type="scientific">Bacteroides salyersiae</name>
    <dbReference type="NCBI Taxonomy" id="291644"/>
    <lineage>
        <taxon>Bacteria</taxon>
        <taxon>Pseudomonadati</taxon>
        <taxon>Bacteroidota</taxon>
        <taxon>Bacteroidia</taxon>
        <taxon>Bacteroidales</taxon>
        <taxon>Bacteroidaceae</taxon>
        <taxon>Bacteroides</taxon>
    </lineage>
</organism>
<proteinExistence type="predicted"/>
<protein>
    <submittedName>
        <fullName evidence="1">Uncharacterized protein</fullName>
    </submittedName>
</protein>
<gene>
    <name evidence="1" type="ORF">F3F73_05930</name>
</gene>